<feature type="compositionally biased region" description="Pro residues" evidence="1">
    <location>
        <begin position="29"/>
        <end position="43"/>
    </location>
</feature>
<evidence type="ECO:0000256" key="1">
    <source>
        <dbReference type="SAM" id="MobiDB-lite"/>
    </source>
</evidence>
<dbReference type="Proteomes" id="UP000186817">
    <property type="component" value="Unassembled WGS sequence"/>
</dbReference>
<organism evidence="2 3">
    <name type="scientific">Symbiodinium microadriaticum</name>
    <name type="common">Dinoflagellate</name>
    <name type="synonym">Zooxanthella microadriatica</name>
    <dbReference type="NCBI Taxonomy" id="2951"/>
    <lineage>
        <taxon>Eukaryota</taxon>
        <taxon>Sar</taxon>
        <taxon>Alveolata</taxon>
        <taxon>Dinophyceae</taxon>
        <taxon>Suessiales</taxon>
        <taxon>Symbiodiniaceae</taxon>
        <taxon>Symbiodinium</taxon>
    </lineage>
</organism>
<feature type="compositionally biased region" description="Low complexity" evidence="1">
    <location>
        <begin position="8"/>
        <end position="28"/>
    </location>
</feature>
<evidence type="ECO:0000313" key="2">
    <source>
        <dbReference type="EMBL" id="OLP95626.1"/>
    </source>
</evidence>
<sequence>MNAQQTSAEQPTEAALPAAETAAETPSPIAAPPGVPMKAPPPSLLAKEEPKEQAPTPEIGQLITLTEDLQVVRFTNGTIHLKRAGKEPEAITPSMFDALLQSIRTQANAPAPSAMSGFTGIASTNRGSAPDTDNDPIEWGDMDPNFRQALQDSPELLKAYNTVRNPKKVAKLDPATNSFTPTTNIELPPPSVETPPPQVTMENLSMVLATYHEQTVQPSLDLLSNHIGQDVISRLDKQGSVIRYEGLAKRRSFDLAMALSPAVRSVLSREAGDAVLAAGIQTDADLACFWTSEEEILQAYPEDFAGLIVRAWVLANQCFQRDSDRQPLQFPPKPAISVPLAARPKKRCLPPALLQSKVCRLRGPQPVASAQPVHVESQRSQQVQLILDVVVASGSSNLKFAPTELRSRSEILPLFVRLLDKVSDARLAALLSTLKRWIRYAECHLPVDTPYWMPSAMSLAAFLQQVAQGGPAASVNVFHGLKWWVDHMGIPLPVQDPLVAMYKYPPTGHAAKQRTPIALAVFLCLCQRLESSTGTVKAFIAWALSLGTACLRFAHLQRSVQLRCENSLLSALCKKGKRRQQGVQQPFVWCVPACSAPHVCIAPTLLLEYGELVVAKPDVDFIIPDLQLPKSGRLEPGTPKLARKMSRAKFCDLARSLLSAIGVQDEDLDQLSSYSFRRFMPTLADCLDAPYEARLAVGNWVEATADRVTAQQAGSSMPIRYSDEKAITAGMTKLRMLVSLDIVRQRVMPAAVTWSEVTRLRPSSAKVEKALHSSAWRAADDVIPKHASESGSEASDSATPVVTWFAQHARGWGWRAISRVGGVWIMEALRGVLQAAKTSDDVNKYLLETLRLASLEDLVCVVSAAAYETELRTLVTDQVPSARDVPIELARLRAAWRRAKAELLKLEDKARRGATPSDELDETLESGVQEDLMARFSRCYGHQVSVHLAPSDTVLARVYRELTRNLPTVIPLTKMRSLFQSHKPSAERRISLGGNVTVKVDEQESAPLRNVFDYYHALRVLGNAYSIAGSTEVPSQADPTKSVKMCPFQVQLDYADFVLRMAMQWEAPLSWVKERDESTRGRMVELMRQGWSQGESLARAMSEQEVQWSVTPPPVPLHKRAPPEDGHQSNSSPSKKPKCDVLVNGEGGRLATDQVSVPGQTQGITEMPAVWRTVRAWEPKAAFDPRPDWAFRPWLRDMGLKYVVYTGDSPLLQIPWKLPWEGPILVVSLFDGIGALLVALMCMGVVFSAIAVEADAVLTQAVSMCFGNVLFQQDATAFDVAMLRPSLQRCMDLLCMSMLVHFRDGYAPAFEPSEEITKGLKAAPFPTFTQAFPHQVDADAKVDDEAARRFHQDGRRYPVHTYASSALLWKGDQWRQPLASERAAMMCIPSSLLSSLDFCLNAKPQESERRQASAVGNSFHVPSIMVALIVLFQLVPQTCAIPVAMYGAMEGRLRAQCHDTVWQPGLVDDFPGLMSASDMQVRVQELFAEVLEAPPPMSLSADVERAVKRLQVYTVDRLLRKLPVAELGPEWAQQKAAGESAAALGVQKGAKLHHHAIAPLIPQAIGKDTRPFLSTSLQSPFQTSSVLDDDARFSVRAMEVQEGLAEGPFSEDELHTRFGHFAWAPMRSGGHNGCAVATETIFTSSPDFVSAALKFFFELLARSGDDSLDWAQPVFGSEDMTSAYRQLPNVPSEAAGLVLAFWDPDVREVRYAILRAHPFGLASAVLNFNRVPCLGTACLRRIAGACVTHFFDDSGVLDMASAHGSAQEAVNTVYQCFGVRLDALKQQPMATQRLFLGVLLNLSRALSDRAMLVDIKPGWFGPLHPCLAGVAVEAKGR</sequence>
<protein>
    <submittedName>
        <fullName evidence="2">Uncharacterized protein</fullName>
    </submittedName>
</protein>
<dbReference type="OMA" id="FTTIRIG"/>
<gene>
    <name evidence="2" type="ORF">AK812_SmicGene22207</name>
</gene>
<accession>A0A1Q9DKD1</accession>
<feature type="region of interest" description="Disordered" evidence="1">
    <location>
        <begin position="1"/>
        <end position="56"/>
    </location>
</feature>
<keyword evidence="3" id="KW-1185">Reference proteome</keyword>
<evidence type="ECO:0000313" key="3">
    <source>
        <dbReference type="Proteomes" id="UP000186817"/>
    </source>
</evidence>
<reference evidence="2 3" key="1">
    <citation type="submission" date="2016-02" db="EMBL/GenBank/DDBJ databases">
        <title>Genome analysis of coral dinoflagellate symbionts highlights evolutionary adaptations to a symbiotic lifestyle.</title>
        <authorList>
            <person name="Aranda M."/>
            <person name="Li Y."/>
            <person name="Liew Y.J."/>
            <person name="Baumgarten S."/>
            <person name="Simakov O."/>
            <person name="Wilson M."/>
            <person name="Piel J."/>
            <person name="Ashoor H."/>
            <person name="Bougouffa S."/>
            <person name="Bajic V.B."/>
            <person name="Ryu T."/>
            <person name="Ravasi T."/>
            <person name="Bayer T."/>
            <person name="Micklem G."/>
            <person name="Kim H."/>
            <person name="Bhak J."/>
            <person name="Lajeunesse T.C."/>
            <person name="Voolstra C.R."/>
        </authorList>
    </citation>
    <scope>NUCLEOTIDE SEQUENCE [LARGE SCALE GENOMIC DNA]</scope>
    <source>
        <strain evidence="2 3">CCMP2467</strain>
    </source>
</reference>
<comment type="caution">
    <text evidence="2">The sequence shown here is derived from an EMBL/GenBank/DDBJ whole genome shotgun (WGS) entry which is preliminary data.</text>
</comment>
<feature type="compositionally biased region" description="Polar residues" evidence="1">
    <location>
        <begin position="175"/>
        <end position="185"/>
    </location>
</feature>
<feature type="compositionally biased region" description="Pro residues" evidence="1">
    <location>
        <begin position="187"/>
        <end position="196"/>
    </location>
</feature>
<feature type="region of interest" description="Disordered" evidence="1">
    <location>
        <begin position="1102"/>
        <end position="1140"/>
    </location>
</feature>
<feature type="region of interest" description="Disordered" evidence="1">
    <location>
        <begin position="172"/>
        <end position="196"/>
    </location>
</feature>
<dbReference type="EMBL" id="LSRX01000496">
    <property type="protein sequence ID" value="OLP95626.1"/>
    <property type="molecule type" value="Genomic_DNA"/>
</dbReference>
<proteinExistence type="predicted"/>
<dbReference type="OrthoDB" id="444808at2759"/>
<name>A0A1Q9DKD1_SYMMI</name>